<name>A0A7U7J5H0_9GAMM</name>
<proteinExistence type="predicted"/>
<keyword evidence="1" id="KW-0472">Membrane</keyword>
<reference evidence="2 3" key="1">
    <citation type="journal article" date="2014" name="ISME J.">
        <title>Candidatus Competibacter-lineage genomes retrieved from metagenomes reveal functional metabolic diversity.</title>
        <authorList>
            <person name="McIlroy S.J."/>
            <person name="Albertsen M."/>
            <person name="Andresen E.K."/>
            <person name="Saunders A.M."/>
            <person name="Kristiansen R."/>
            <person name="Stokholm-Bjerregaard M."/>
            <person name="Nielsen K.L."/>
            <person name="Nielsen P.H."/>
        </authorList>
    </citation>
    <scope>NUCLEOTIDE SEQUENCE [LARGE SCALE GENOMIC DNA]</scope>
    <source>
        <strain evidence="2 3">Run_B_J11</strain>
    </source>
</reference>
<evidence type="ECO:0000313" key="3">
    <source>
        <dbReference type="Proteomes" id="UP000019184"/>
    </source>
</evidence>
<evidence type="ECO:0000256" key="1">
    <source>
        <dbReference type="SAM" id="Phobius"/>
    </source>
</evidence>
<sequence length="56" mass="6151">MAQKTLERLGDLFFVALAVIGINVFHLSVLYVLFGVGALAIGWHRPRAGRKESPQS</sequence>
<dbReference type="AlphaFoldDB" id="A0A7U7J5H0"/>
<protein>
    <submittedName>
        <fullName evidence="2">Chromate transport protein</fullName>
    </submittedName>
</protein>
<evidence type="ECO:0000313" key="2">
    <source>
        <dbReference type="EMBL" id="CDH46397.1"/>
    </source>
</evidence>
<organism evidence="2 3">
    <name type="scientific">Candidatus Contendobacter odensis Run_B_J11</name>
    <dbReference type="NCBI Taxonomy" id="1400861"/>
    <lineage>
        <taxon>Bacteria</taxon>
        <taxon>Pseudomonadati</taxon>
        <taxon>Pseudomonadota</taxon>
        <taxon>Gammaproteobacteria</taxon>
        <taxon>Candidatus Competibacteraceae</taxon>
        <taxon>Candidatus Contendibacter</taxon>
    </lineage>
</organism>
<dbReference type="Proteomes" id="UP000019184">
    <property type="component" value="Unassembled WGS sequence"/>
</dbReference>
<keyword evidence="3" id="KW-1185">Reference proteome</keyword>
<keyword evidence="1" id="KW-0812">Transmembrane</keyword>
<comment type="caution">
    <text evidence="2">The sequence shown here is derived from an EMBL/GenBank/DDBJ whole genome shotgun (WGS) entry which is preliminary data.</text>
</comment>
<dbReference type="EMBL" id="CBTK010000261">
    <property type="protein sequence ID" value="CDH46397.1"/>
    <property type="molecule type" value="Genomic_DNA"/>
</dbReference>
<feature type="transmembrane region" description="Helical" evidence="1">
    <location>
        <begin position="12"/>
        <end position="41"/>
    </location>
</feature>
<accession>A0A7U7J5H0</accession>
<keyword evidence="1" id="KW-1133">Transmembrane helix</keyword>
<gene>
    <name evidence="2" type="ORF">BN874_460018</name>
</gene>